<evidence type="ECO:0000256" key="2">
    <source>
        <dbReference type="SAM" id="Phobius"/>
    </source>
</evidence>
<feature type="transmembrane region" description="Helical" evidence="2">
    <location>
        <begin position="378"/>
        <end position="398"/>
    </location>
</feature>
<name>A0A1H6VHC9_9FLAO</name>
<evidence type="ECO:0008006" key="5">
    <source>
        <dbReference type="Google" id="ProtNLM"/>
    </source>
</evidence>
<evidence type="ECO:0000256" key="1">
    <source>
        <dbReference type="SAM" id="MobiDB-lite"/>
    </source>
</evidence>
<feature type="transmembrane region" description="Helical" evidence="2">
    <location>
        <begin position="12"/>
        <end position="28"/>
    </location>
</feature>
<feature type="transmembrane region" description="Helical" evidence="2">
    <location>
        <begin position="335"/>
        <end position="358"/>
    </location>
</feature>
<feature type="transmembrane region" description="Helical" evidence="2">
    <location>
        <begin position="301"/>
        <end position="323"/>
    </location>
</feature>
<dbReference type="EMBL" id="FNYA01000005">
    <property type="protein sequence ID" value="SEI99605.1"/>
    <property type="molecule type" value="Genomic_DNA"/>
</dbReference>
<feature type="region of interest" description="Disordered" evidence="1">
    <location>
        <begin position="45"/>
        <end position="94"/>
    </location>
</feature>
<feature type="transmembrane region" description="Helical" evidence="2">
    <location>
        <begin position="208"/>
        <end position="228"/>
    </location>
</feature>
<feature type="transmembrane region" description="Helical" evidence="2">
    <location>
        <begin position="263"/>
        <end position="280"/>
    </location>
</feature>
<feature type="compositionally biased region" description="Basic and acidic residues" evidence="1">
    <location>
        <begin position="63"/>
        <end position="94"/>
    </location>
</feature>
<dbReference type="STRING" id="402734.SAMN05660918_2089"/>
<feature type="transmembrane region" description="Helical" evidence="2">
    <location>
        <begin position="475"/>
        <end position="500"/>
    </location>
</feature>
<feature type="transmembrane region" description="Helical" evidence="2">
    <location>
        <begin position="418"/>
        <end position="436"/>
    </location>
</feature>
<reference evidence="4" key="1">
    <citation type="submission" date="2016-10" db="EMBL/GenBank/DDBJ databases">
        <authorList>
            <person name="Varghese N."/>
            <person name="Submissions S."/>
        </authorList>
    </citation>
    <scope>NUCLEOTIDE SEQUENCE [LARGE SCALE GENOMIC DNA]</scope>
    <source>
        <strain evidence="4">DSM 17934</strain>
    </source>
</reference>
<dbReference type="RefSeq" id="WP_091312770.1">
    <property type="nucleotide sequence ID" value="NZ_CBCSJU010000006.1"/>
</dbReference>
<accession>A0A1H6VHC9</accession>
<feature type="transmembrane region" description="Helical" evidence="2">
    <location>
        <begin position="443"/>
        <end position="460"/>
    </location>
</feature>
<keyword evidence="2" id="KW-1133">Transmembrane helix</keyword>
<protein>
    <recommendedName>
        <fullName evidence="5">Quinol:cytochrome c oxidoreductase quinone-binding subunit 2</fullName>
    </recommendedName>
</protein>
<dbReference type="PANTHER" id="PTHR43044">
    <property type="match status" value="1"/>
</dbReference>
<dbReference type="AlphaFoldDB" id="A0A1H6VHC9"/>
<evidence type="ECO:0000313" key="4">
    <source>
        <dbReference type="Proteomes" id="UP000199702"/>
    </source>
</evidence>
<dbReference type="OrthoDB" id="140980at2"/>
<evidence type="ECO:0000313" key="3">
    <source>
        <dbReference type="EMBL" id="SEI99605.1"/>
    </source>
</evidence>
<dbReference type="PANTHER" id="PTHR43044:SF1">
    <property type="entry name" value="QUINOL:CYTOCHROME C OXIDOREDUCTASE QUINONE-BINDING SUBUNIT 2"/>
    <property type="match status" value="1"/>
</dbReference>
<sequence length="521" mass="59427">MYQFSSRLKSFSFALMVLGILGIGYGFWTAPKTSEDVEAILKEQEAHHGGAHHDTHAAASHSEATHDEHAKGDEHAKVEEHASHEATTHETEGVDTLKHEVAHVAVDTAAHAEGDSTTVLIAPVVAKHDSDIYVSKFHKNDVDHAAEHKEHVEHVKHQLQNKPWSALYVACIFFMLIAVGALAFYAIQWVAQAGWSPMLFRVMEGISSYLLPGSIIFFVLLLLAGFHYNHMFTWMGEGIADPKSPNYDHIIAGKTGFLNVPFFLIRAVIFLFGWNLYRYVSRKNSIKLDQTRDMSFFRKNYNAAAIFLVFFIVSESMMSWDWIMSVDPHWYSTLFGWYVFASFFVSGITVITLTTIYLKNKGLLPEVNKSHLHDMAKFMFGISVFWTYLWFSQFMLMWYSNIPEEVTYFVTRIENYNLPFFGMVVMNFVFPILILINADFKRLNWVVVMAGIVILAGHYVDFFNMIMPATVGDQWYIGVSEISSILFFAGLFIFVVFTALTKAPLASDGNPYIEESKHFHY</sequence>
<keyword evidence="4" id="KW-1185">Reference proteome</keyword>
<dbReference type="Proteomes" id="UP000199702">
    <property type="component" value="Unassembled WGS sequence"/>
</dbReference>
<feature type="transmembrane region" description="Helical" evidence="2">
    <location>
        <begin position="166"/>
        <end position="187"/>
    </location>
</feature>
<proteinExistence type="predicted"/>
<keyword evidence="2" id="KW-0812">Transmembrane</keyword>
<organism evidence="3 4">
    <name type="scientific">Flavobacterium terrigena</name>
    <dbReference type="NCBI Taxonomy" id="402734"/>
    <lineage>
        <taxon>Bacteria</taxon>
        <taxon>Pseudomonadati</taxon>
        <taxon>Bacteroidota</taxon>
        <taxon>Flavobacteriia</taxon>
        <taxon>Flavobacteriales</taxon>
        <taxon>Flavobacteriaceae</taxon>
        <taxon>Flavobacterium</taxon>
    </lineage>
</organism>
<feature type="compositionally biased region" description="Basic and acidic residues" evidence="1">
    <location>
        <begin position="45"/>
        <end position="56"/>
    </location>
</feature>
<keyword evidence="2" id="KW-0472">Membrane</keyword>
<gene>
    <name evidence="3" type="ORF">SAMN05660918_2089</name>
</gene>